<dbReference type="InterPro" id="IPR025693">
    <property type="entry name" value="Gly-zipper_OmpA-like_dom"/>
</dbReference>
<name>F2NGE4_DESAR</name>
<gene>
    <name evidence="3" type="ordered locus">Desac_0675</name>
</gene>
<protein>
    <recommendedName>
        <fullName evidence="2">Glycine-zipper-containing OmpA-like membrane domain-containing protein</fullName>
    </recommendedName>
</protein>
<sequence length="77" mass="7422">MRKIIVLVLLVSFLAVGCSGMSYTTQRTLSGGAVGAAGGAAIGAIAGSAGTGAAIGAGAGVVGGYLYDRYKKSRGEP</sequence>
<dbReference type="AlphaFoldDB" id="F2NGE4"/>
<dbReference type="Pfam" id="PF13436">
    <property type="entry name" value="Gly-zipper_OmpA"/>
    <property type="match status" value="1"/>
</dbReference>
<keyword evidence="1" id="KW-0812">Transmembrane</keyword>
<evidence type="ECO:0000256" key="1">
    <source>
        <dbReference type="SAM" id="Phobius"/>
    </source>
</evidence>
<keyword evidence="1" id="KW-0472">Membrane</keyword>
<dbReference type="RefSeq" id="WP_013705670.1">
    <property type="nucleotide sequence ID" value="NC_015388.1"/>
</dbReference>
<dbReference type="EMBL" id="CP002629">
    <property type="protein sequence ID" value="AEB08557.1"/>
    <property type="molecule type" value="Genomic_DNA"/>
</dbReference>
<dbReference type="eggNOG" id="ENOG5033IXK">
    <property type="taxonomic scope" value="Bacteria"/>
</dbReference>
<reference evidence="3 4" key="1">
    <citation type="journal article" date="2011" name="Stand. Genomic Sci.">
        <title>Complete genome sequence of the acetate-degrading sulfate reducer Desulfobacca acetoxidans type strain (ASRB2).</title>
        <authorList>
            <person name="Goker M."/>
            <person name="Teshima H."/>
            <person name="Lapidus A."/>
            <person name="Nolan M."/>
            <person name="Lucas S."/>
            <person name="Hammon N."/>
            <person name="Deshpande S."/>
            <person name="Cheng J.F."/>
            <person name="Tapia R."/>
            <person name="Han C."/>
            <person name="Goodwin L."/>
            <person name="Pitluck S."/>
            <person name="Huntemann M."/>
            <person name="Liolios K."/>
            <person name="Ivanova N."/>
            <person name="Pagani I."/>
            <person name="Mavromatis K."/>
            <person name="Ovchinikova G."/>
            <person name="Pati A."/>
            <person name="Chen A."/>
            <person name="Palaniappan K."/>
            <person name="Land M."/>
            <person name="Hauser L."/>
            <person name="Brambilla E.M."/>
            <person name="Rohde M."/>
            <person name="Spring S."/>
            <person name="Detter J.C."/>
            <person name="Woyke T."/>
            <person name="Bristow J."/>
            <person name="Eisen J.A."/>
            <person name="Markowitz V."/>
            <person name="Hugenholtz P."/>
            <person name="Kyrpides N.C."/>
            <person name="Klenk H.P."/>
        </authorList>
    </citation>
    <scope>NUCLEOTIDE SEQUENCE [LARGE SCALE GENOMIC DNA]</scope>
    <source>
        <strain evidence="4">ATCC 700848 / DSM 11109 / ASRB2</strain>
    </source>
</reference>
<dbReference type="HOGENOM" id="CLU_158447_3_2_7"/>
<feature type="domain" description="Glycine-zipper-containing OmpA-like membrane" evidence="2">
    <location>
        <begin position="27"/>
        <end position="67"/>
    </location>
</feature>
<accession>F2NGE4</accession>
<evidence type="ECO:0000313" key="4">
    <source>
        <dbReference type="Proteomes" id="UP000000483"/>
    </source>
</evidence>
<proteinExistence type="predicted"/>
<dbReference type="KEGG" id="dao:Desac_0675"/>
<dbReference type="PROSITE" id="PS51257">
    <property type="entry name" value="PROKAR_LIPOPROTEIN"/>
    <property type="match status" value="1"/>
</dbReference>
<keyword evidence="4" id="KW-1185">Reference proteome</keyword>
<organism evidence="3 4">
    <name type="scientific">Desulfobacca acetoxidans (strain ATCC 700848 / DSM 11109 / ASRB2)</name>
    <dbReference type="NCBI Taxonomy" id="880072"/>
    <lineage>
        <taxon>Bacteria</taxon>
        <taxon>Pseudomonadati</taxon>
        <taxon>Thermodesulfobacteriota</taxon>
        <taxon>Desulfobaccia</taxon>
        <taxon>Desulfobaccales</taxon>
        <taxon>Desulfobaccaceae</taxon>
        <taxon>Desulfobacca</taxon>
    </lineage>
</organism>
<feature type="transmembrane region" description="Helical" evidence="1">
    <location>
        <begin position="36"/>
        <end position="67"/>
    </location>
</feature>
<dbReference type="Proteomes" id="UP000000483">
    <property type="component" value="Chromosome"/>
</dbReference>
<reference evidence="4" key="2">
    <citation type="submission" date="2011-03" db="EMBL/GenBank/DDBJ databases">
        <title>The complete genome of Desulfobacca acetoxidans DSM 11109.</title>
        <authorList>
            <consortium name="US DOE Joint Genome Institute (JGI-PGF)"/>
            <person name="Lucas S."/>
            <person name="Copeland A."/>
            <person name="Lapidus A."/>
            <person name="Bruce D."/>
            <person name="Goodwin L."/>
            <person name="Pitluck S."/>
            <person name="Peters L."/>
            <person name="Kyrpides N."/>
            <person name="Mavromatis K."/>
            <person name="Ivanova N."/>
            <person name="Ovchinnikova G."/>
            <person name="Teshima H."/>
            <person name="Detter J.C."/>
            <person name="Han C."/>
            <person name="Land M."/>
            <person name="Hauser L."/>
            <person name="Markowitz V."/>
            <person name="Cheng J.-F."/>
            <person name="Hugenholtz P."/>
            <person name="Woyke T."/>
            <person name="Wu D."/>
            <person name="Spring S."/>
            <person name="Schueler E."/>
            <person name="Brambilla E."/>
            <person name="Klenk H.-P."/>
            <person name="Eisen J.A."/>
        </authorList>
    </citation>
    <scope>NUCLEOTIDE SEQUENCE [LARGE SCALE GENOMIC DNA]</scope>
    <source>
        <strain evidence="4">ATCC 700848 / DSM 11109 / ASRB2</strain>
    </source>
</reference>
<evidence type="ECO:0000313" key="3">
    <source>
        <dbReference type="EMBL" id="AEB08557.1"/>
    </source>
</evidence>
<dbReference type="STRING" id="880072.Desac_0675"/>
<evidence type="ECO:0000259" key="2">
    <source>
        <dbReference type="Pfam" id="PF13436"/>
    </source>
</evidence>
<keyword evidence="1" id="KW-1133">Transmembrane helix</keyword>